<evidence type="ECO:0000313" key="1">
    <source>
        <dbReference type="EMBL" id="EEZ97499.1"/>
    </source>
</evidence>
<sequence length="105" mass="11264">MVIICPSAVVDLFPQKKQKIIVNHPPCGCAQHRSDPSTGTFSNGSLIGFMRLGGREAALPVGDAKFQIFLGNGERFAVFNARLGGNATASVSCLMRKLIDVTKWS</sequence>
<dbReference type="HOGENOM" id="CLU_2240009_0_0_1"/>
<dbReference type="EMBL" id="KQ971379">
    <property type="protein sequence ID" value="EEZ97499.1"/>
    <property type="molecule type" value="Genomic_DNA"/>
</dbReference>
<organism evidence="1 2">
    <name type="scientific">Tribolium castaneum</name>
    <name type="common">Red flour beetle</name>
    <dbReference type="NCBI Taxonomy" id="7070"/>
    <lineage>
        <taxon>Eukaryota</taxon>
        <taxon>Metazoa</taxon>
        <taxon>Ecdysozoa</taxon>
        <taxon>Arthropoda</taxon>
        <taxon>Hexapoda</taxon>
        <taxon>Insecta</taxon>
        <taxon>Pterygota</taxon>
        <taxon>Neoptera</taxon>
        <taxon>Endopterygota</taxon>
        <taxon>Coleoptera</taxon>
        <taxon>Polyphaga</taxon>
        <taxon>Cucujiformia</taxon>
        <taxon>Tenebrionidae</taxon>
        <taxon>Tenebrionidae incertae sedis</taxon>
        <taxon>Tribolium</taxon>
    </lineage>
</organism>
<keyword evidence="2" id="KW-1185">Reference proteome</keyword>
<reference evidence="1 2" key="2">
    <citation type="journal article" date="2010" name="Nucleic Acids Res.">
        <title>BeetleBase in 2010: revisions to provide comprehensive genomic information for Tribolium castaneum.</title>
        <authorList>
            <person name="Kim H.S."/>
            <person name="Murphy T."/>
            <person name="Xia J."/>
            <person name="Caragea D."/>
            <person name="Park Y."/>
            <person name="Beeman R.W."/>
            <person name="Lorenzen M.D."/>
            <person name="Butcher S."/>
            <person name="Manak J.R."/>
            <person name="Brown S.J."/>
        </authorList>
    </citation>
    <scope>GENOME REANNOTATION</scope>
    <source>
        <strain evidence="1 2">Georgia GA2</strain>
    </source>
</reference>
<dbReference type="Proteomes" id="UP000007266">
    <property type="component" value="Linkage group 10"/>
</dbReference>
<evidence type="ECO:0000313" key="2">
    <source>
        <dbReference type="Proteomes" id="UP000007266"/>
    </source>
</evidence>
<protein>
    <submittedName>
        <fullName evidence="1">Uncharacterized protein</fullName>
    </submittedName>
</protein>
<accession>D6X427</accession>
<proteinExistence type="predicted"/>
<dbReference type="AlphaFoldDB" id="D6X427"/>
<name>D6X427_TRICA</name>
<reference evidence="1 2" key="1">
    <citation type="journal article" date="2008" name="Nature">
        <title>The genome of the model beetle and pest Tribolium castaneum.</title>
        <authorList>
            <consortium name="Tribolium Genome Sequencing Consortium"/>
            <person name="Richards S."/>
            <person name="Gibbs R.A."/>
            <person name="Weinstock G.M."/>
            <person name="Brown S.J."/>
            <person name="Denell R."/>
            <person name="Beeman R.W."/>
            <person name="Gibbs R."/>
            <person name="Beeman R.W."/>
            <person name="Brown S.J."/>
            <person name="Bucher G."/>
            <person name="Friedrich M."/>
            <person name="Grimmelikhuijzen C.J."/>
            <person name="Klingler M."/>
            <person name="Lorenzen M."/>
            <person name="Richards S."/>
            <person name="Roth S."/>
            <person name="Schroder R."/>
            <person name="Tautz D."/>
            <person name="Zdobnov E.M."/>
            <person name="Muzny D."/>
            <person name="Gibbs R.A."/>
            <person name="Weinstock G.M."/>
            <person name="Attaway T."/>
            <person name="Bell S."/>
            <person name="Buhay C.J."/>
            <person name="Chandrabose M.N."/>
            <person name="Chavez D."/>
            <person name="Clerk-Blankenburg K.P."/>
            <person name="Cree A."/>
            <person name="Dao M."/>
            <person name="Davis C."/>
            <person name="Chacko J."/>
            <person name="Dinh H."/>
            <person name="Dugan-Rocha S."/>
            <person name="Fowler G."/>
            <person name="Garner T.T."/>
            <person name="Garnes J."/>
            <person name="Gnirke A."/>
            <person name="Hawes A."/>
            <person name="Hernandez J."/>
            <person name="Hines S."/>
            <person name="Holder M."/>
            <person name="Hume J."/>
            <person name="Jhangiani S.N."/>
            <person name="Joshi V."/>
            <person name="Khan Z.M."/>
            <person name="Jackson L."/>
            <person name="Kovar C."/>
            <person name="Kowis A."/>
            <person name="Lee S."/>
            <person name="Lewis L.R."/>
            <person name="Margolis J."/>
            <person name="Morgan M."/>
            <person name="Nazareth L.V."/>
            <person name="Nguyen N."/>
            <person name="Okwuonu G."/>
            <person name="Parker D."/>
            <person name="Richards S."/>
            <person name="Ruiz S.J."/>
            <person name="Santibanez J."/>
            <person name="Savard J."/>
            <person name="Scherer S.E."/>
            <person name="Schneider B."/>
            <person name="Sodergren E."/>
            <person name="Tautz D."/>
            <person name="Vattahil S."/>
            <person name="Villasana D."/>
            <person name="White C.S."/>
            <person name="Wright R."/>
            <person name="Park Y."/>
            <person name="Beeman R.W."/>
            <person name="Lord J."/>
            <person name="Oppert B."/>
            <person name="Lorenzen M."/>
            <person name="Brown S."/>
            <person name="Wang L."/>
            <person name="Savard J."/>
            <person name="Tautz D."/>
            <person name="Richards S."/>
            <person name="Weinstock G."/>
            <person name="Gibbs R.A."/>
            <person name="Liu Y."/>
            <person name="Worley K."/>
            <person name="Weinstock G."/>
            <person name="Elsik C.G."/>
            <person name="Reese J.T."/>
            <person name="Elhaik E."/>
            <person name="Landan G."/>
            <person name="Graur D."/>
            <person name="Arensburger P."/>
            <person name="Atkinson P."/>
            <person name="Beeman R.W."/>
            <person name="Beidler J."/>
            <person name="Brown S.J."/>
            <person name="Demuth J.P."/>
            <person name="Drury D.W."/>
            <person name="Du Y.Z."/>
            <person name="Fujiwara H."/>
            <person name="Lorenzen M."/>
            <person name="Maselli V."/>
            <person name="Osanai M."/>
            <person name="Park Y."/>
            <person name="Robertson H.M."/>
            <person name="Tu Z."/>
            <person name="Wang J.J."/>
            <person name="Wang S."/>
            <person name="Richards S."/>
            <person name="Song H."/>
            <person name="Zhang L."/>
            <person name="Sodergren E."/>
            <person name="Werner D."/>
            <person name="Stanke M."/>
            <person name="Morgenstern B."/>
            <person name="Solovyev V."/>
            <person name="Kosarev P."/>
            <person name="Brown G."/>
            <person name="Chen H.C."/>
            <person name="Ermolaeva O."/>
            <person name="Hlavina W."/>
            <person name="Kapustin Y."/>
            <person name="Kiryutin B."/>
            <person name="Kitts P."/>
            <person name="Maglott D."/>
            <person name="Pruitt K."/>
            <person name="Sapojnikov V."/>
            <person name="Souvorov A."/>
            <person name="Mackey A.J."/>
            <person name="Waterhouse R.M."/>
            <person name="Wyder S."/>
            <person name="Zdobnov E.M."/>
            <person name="Zdobnov E.M."/>
            <person name="Wyder S."/>
            <person name="Kriventseva E.V."/>
            <person name="Kadowaki T."/>
            <person name="Bork P."/>
            <person name="Aranda M."/>
            <person name="Bao R."/>
            <person name="Beermann A."/>
            <person name="Berns N."/>
            <person name="Bolognesi R."/>
            <person name="Bonneton F."/>
            <person name="Bopp D."/>
            <person name="Brown S.J."/>
            <person name="Bucher G."/>
            <person name="Butts T."/>
            <person name="Chaumot A."/>
            <person name="Denell R.E."/>
            <person name="Ferrier D.E."/>
            <person name="Friedrich M."/>
            <person name="Gordon C.M."/>
            <person name="Jindra M."/>
            <person name="Klingler M."/>
            <person name="Lan Q."/>
            <person name="Lattorff H.M."/>
            <person name="Laudet V."/>
            <person name="von Levetsow C."/>
            <person name="Liu Z."/>
            <person name="Lutz R."/>
            <person name="Lynch J.A."/>
            <person name="da Fonseca R.N."/>
            <person name="Posnien N."/>
            <person name="Reuter R."/>
            <person name="Roth S."/>
            <person name="Savard J."/>
            <person name="Schinko J.B."/>
            <person name="Schmitt C."/>
            <person name="Schoppmeier M."/>
            <person name="Schroder R."/>
            <person name="Shippy T.D."/>
            <person name="Simonnet F."/>
            <person name="Marques-Souza H."/>
            <person name="Tautz D."/>
            <person name="Tomoyasu Y."/>
            <person name="Trauner J."/>
            <person name="Van der Zee M."/>
            <person name="Vervoort M."/>
            <person name="Wittkopp N."/>
            <person name="Wimmer E.A."/>
            <person name="Yang X."/>
            <person name="Jones A.K."/>
            <person name="Sattelle D.B."/>
            <person name="Ebert P.R."/>
            <person name="Nelson D."/>
            <person name="Scott J.G."/>
            <person name="Beeman R.W."/>
            <person name="Muthukrishnan S."/>
            <person name="Kramer K.J."/>
            <person name="Arakane Y."/>
            <person name="Beeman R.W."/>
            <person name="Zhu Q."/>
            <person name="Hogenkamp D."/>
            <person name="Dixit R."/>
            <person name="Oppert B."/>
            <person name="Jiang H."/>
            <person name="Zou Z."/>
            <person name="Marshall J."/>
            <person name="Elpidina E."/>
            <person name="Vinokurov K."/>
            <person name="Oppert C."/>
            <person name="Zou Z."/>
            <person name="Evans J."/>
            <person name="Lu Z."/>
            <person name="Zhao P."/>
            <person name="Sumathipala N."/>
            <person name="Altincicek B."/>
            <person name="Vilcinskas A."/>
            <person name="Williams M."/>
            <person name="Hultmark D."/>
            <person name="Hetru C."/>
            <person name="Jiang H."/>
            <person name="Grimmelikhuijzen C.J."/>
            <person name="Hauser F."/>
            <person name="Cazzamali G."/>
            <person name="Williamson M."/>
            <person name="Park Y."/>
            <person name="Li B."/>
            <person name="Tanaka Y."/>
            <person name="Predel R."/>
            <person name="Neupert S."/>
            <person name="Schachtner J."/>
            <person name="Verleyen P."/>
            <person name="Raible F."/>
            <person name="Bork P."/>
            <person name="Friedrich M."/>
            <person name="Walden K.K."/>
            <person name="Robertson H.M."/>
            <person name="Angeli S."/>
            <person name="Foret S."/>
            <person name="Bucher G."/>
            <person name="Schuetz S."/>
            <person name="Maleszka R."/>
            <person name="Wimmer E.A."/>
            <person name="Beeman R.W."/>
            <person name="Lorenzen M."/>
            <person name="Tomoyasu Y."/>
            <person name="Miller S.C."/>
            <person name="Grossmann D."/>
            <person name="Bucher G."/>
        </authorList>
    </citation>
    <scope>NUCLEOTIDE SEQUENCE [LARGE SCALE GENOMIC DNA]</scope>
    <source>
        <strain evidence="1 2">Georgia GA2</strain>
    </source>
</reference>
<gene>
    <name evidence="1" type="primary">GLEAN_11342</name>
    <name evidence="1" type="ORF">TcasGA2_TC011342</name>
</gene>